<comment type="caution">
    <text evidence="1">The sequence shown here is derived from an EMBL/GenBank/DDBJ whole genome shotgun (WGS) entry which is preliminary data.</text>
</comment>
<sequence length="282" mass="32116">MAHHQPFPFMALPKELRLMVYERLPRTVRHTRITDPGNLQGNAPKSILITRHIPVSILSASRELHAEAKPIVQQLINEFILGHPPRLMGDFASTITLMLLIDMVELLMCVMKDLHRRSIPTNSKTFESSQARIFEAFKVDEGVHKFVRQAARQIAAHGGSLPIETAIEFLSLRRSSQQKSISDVVSIPDLICNERLDHSHSSRDKDQRTSIRAVDIGIVIIEEGQDDVENIDSCIPKIWNEQMRELSERSILEYLSSPDDTMYAGLFTTMDEAIWIEDWLPS</sequence>
<evidence type="ECO:0000313" key="1">
    <source>
        <dbReference type="EMBL" id="KAH7088158.1"/>
    </source>
</evidence>
<protein>
    <submittedName>
        <fullName evidence="1">Uncharacterized protein</fullName>
    </submittedName>
</protein>
<keyword evidence="2" id="KW-1185">Reference proteome</keyword>
<dbReference type="OrthoDB" id="5314997at2759"/>
<proteinExistence type="predicted"/>
<accession>A0A8K0R9G2</accession>
<reference evidence="1" key="1">
    <citation type="journal article" date="2021" name="Nat. Commun.">
        <title>Genetic determinants of endophytism in the Arabidopsis root mycobiome.</title>
        <authorList>
            <person name="Mesny F."/>
            <person name="Miyauchi S."/>
            <person name="Thiergart T."/>
            <person name="Pickel B."/>
            <person name="Atanasova L."/>
            <person name="Karlsson M."/>
            <person name="Huettel B."/>
            <person name="Barry K.W."/>
            <person name="Haridas S."/>
            <person name="Chen C."/>
            <person name="Bauer D."/>
            <person name="Andreopoulos W."/>
            <person name="Pangilinan J."/>
            <person name="LaButti K."/>
            <person name="Riley R."/>
            <person name="Lipzen A."/>
            <person name="Clum A."/>
            <person name="Drula E."/>
            <person name="Henrissat B."/>
            <person name="Kohler A."/>
            <person name="Grigoriev I.V."/>
            <person name="Martin F.M."/>
            <person name="Hacquard S."/>
        </authorList>
    </citation>
    <scope>NUCLEOTIDE SEQUENCE</scope>
    <source>
        <strain evidence="1">MPI-SDFR-AT-0120</strain>
    </source>
</reference>
<dbReference type="Proteomes" id="UP000813461">
    <property type="component" value="Unassembled WGS sequence"/>
</dbReference>
<dbReference type="AlphaFoldDB" id="A0A8K0R9G2"/>
<organism evidence="1 2">
    <name type="scientific">Paraphoma chrysanthemicola</name>
    <dbReference type="NCBI Taxonomy" id="798071"/>
    <lineage>
        <taxon>Eukaryota</taxon>
        <taxon>Fungi</taxon>
        <taxon>Dikarya</taxon>
        <taxon>Ascomycota</taxon>
        <taxon>Pezizomycotina</taxon>
        <taxon>Dothideomycetes</taxon>
        <taxon>Pleosporomycetidae</taxon>
        <taxon>Pleosporales</taxon>
        <taxon>Pleosporineae</taxon>
        <taxon>Phaeosphaeriaceae</taxon>
        <taxon>Paraphoma</taxon>
    </lineage>
</organism>
<dbReference type="EMBL" id="JAGMVJ010000008">
    <property type="protein sequence ID" value="KAH7088158.1"/>
    <property type="molecule type" value="Genomic_DNA"/>
</dbReference>
<gene>
    <name evidence="1" type="ORF">FB567DRAFT_627927</name>
</gene>
<evidence type="ECO:0000313" key="2">
    <source>
        <dbReference type="Proteomes" id="UP000813461"/>
    </source>
</evidence>
<name>A0A8K0R9G2_9PLEO</name>